<feature type="region of interest" description="Disordered" evidence="1">
    <location>
        <begin position="90"/>
        <end position="138"/>
    </location>
</feature>
<dbReference type="VEuPathDB" id="FungiDB:PTTG_03209"/>
<keyword evidence="4" id="KW-1185">Reference proteome</keyword>
<dbReference type="Proteomes" id="UP000005240">
    <property type="component" value="Unassembled WGS sequence"/>
</dbReference>
<accession>A0A0C4EQZ8</accession>
<reference evidence="2" key="1">
    <citation type="submission" date="2009-11" db="EMBL/GenBank/DDBJ databases">
        <authorList>
            <consortium name="The Broad Institute Genome Sequencing Platform"/>
            <person name="Ward D."/>
            <person name="Feldgarden M."/>
            <person name="Earl A."/>
            <person name="Young S.K."/>
            <person name="Zeng Q."/>
            <person name="Koehrsen M."/>
            <person name="Alvarado L."/>
            <person name="Berlin A."/>
            <person name="Bochicchio J."/>
            <person name="Borenstein D."/>
            <person name="Chapman S.B."/>
            <person name="Chen Z."/>
            <person name="Engels R."/>
            <person name="Freedman E."/>
            <person name="Gellesch M."/>
            <person name="Goldberg J."/>
            <person name="Griggs A."/>
            <person name="Gujja S."/>
            <person name="Heilman E."/>
            <person name="Heiman D."/>
            <person name="Hepburn T."/>
            <person name="Howarth C."/>
            <person name="Jen D."/>
            <person name="Larson L."/>
            <person name="Lewis B."/>
            <person name="Mehta T."/>
            <person name="Park D."/>
            <person name="Pearson M."/>
            <person name="Roberts A."/>
            <person name="Saif S."/>
            <person name="Shea T."/>
            <person name="Shenoy N."/>
            <person name="Sisk P."/>
            <person name="Stolte C."/>
            <person name="Sykes S."/>
            <person name="Thomson T."/>
            <person name="Walk T."/>
            <person name="White J."/>
            <person name="Yandava C."/>
            <person name="Izard J."/>
            <person name="Baranova O.V."/>
            <person name="Blanton J.M."/>
            <person name="Tanner A.C."/>
            <person name="Dewhirst F.E."/>
            <person name="Haas B."/>
            <person name="Nusbaum C."/>
            <person name="Birren B."/>
        </authorList>
    </citation>
    <scope>NUCLEOTIDE SEQUENCE [LARGE SCALE GENOMIC DNA]</scope>
    <source>
        <strain evidence="2">1-1 BBBD Race 1</strain>
    </source>
</reference>
<organism evidence="2">
    <name type="scientific">Puccinia triticina (isolate 1-1 / race 1 (BBBD))</name>
    <name type="common">Brown leaf rust fungus</name>
    <dbReference type="NCBI Taxonomy" id="630390"/>
    <lineage>
        <taxon>Eukaryota</taxon>
        <taxon>Fungi</taxon>
        <taxon>Dikarya</taxon>
        <taxon>Basidiomycota</taxon>
        <taxon>Pucciniomycotina</taxon>
        <taxon>Pucciniomycetes</taxon>
        <taxon>Pucciniales</taxon>
        <taxon>Pucciniaceae</taxon>
        <taxon>Puccinia</taxon>
    </lineage>
</organism>
<dbReference type="EMBL" id="ADAS02000023">
    <property type="protein sequence ID" value="OAV96006.1"/>
    <property type="molecule type" value="Genomic_DNA"/>
</dbReference>
<dbReference type="EnsemblFungi" id="PTTG_03209-t43_2">
    <property type="protein sequence ID" value="PTTG_03209-t43_2-p1"/>
    <property type="gene ID" value="PTTG_03209"/>
</dbReference>
<evidence type="ECO:0000313" key="2">
    <source>
        <dbReference type="EMBL" id="OAV96006.1"/>
    </source>
</evidence>
<name>A0A0C4EQZ8_PUCT1</name>
<proteinExistence type="predicted"/>
<gene>
    <name evidence="2" type="ORF">PTTG_03209</name>
</gene>
<protein>
    <submittedName>
        <fullName evidence="2 3">Uncharacterized protein</fullName>
    </submittedName>
</protein>
<reference evidence="2" key="2">
    <citation type="submission" date="2016-05" db="EMBL/GenBank/DDBJ databases">
        <title>Comparative analysis highlights variable genome content of wheat rusts and divergence of the mating loci.</title>
        <authorList>
            <person name="Cuomo C.A."/>
            <person name="Bakkeren G."/>
            <person name="Szabo L."/>
            <person name="Khalil H."/>
            <person name="Joly D."/>
            <person name="Goldberg J."/>
            <person name="Young S."/>
            <person name="Zeng Q."/>
            <person name="Fellers J."/>
        </authorList>
    </citation>
    <scope>NUCLEOTIDE SEQUENCE [LARGE SCALE GENOMIC DNA]</scope>
    <source>
        <strain evidence="2">1-1 BBBD Race 1</strain>
    </source>
</reference>
<feature type="region of interest" description="Disordered" evidence="1">
    <location>
        <begin position="23"/>
        <end position="45"/>
    </location>
</feature>
<evidence type="ECO:0000313" key="3">
    <source>
        <dbReference type="EnsemblFungi" id="PTTG_03209-t43_2-p1"/>
    </source>
</evidence>
<reference evidence="3 4" key="3">
    <citation type="journal article" date="2017" name="G3 (Bethesda)">
        <title>Comparative analysis highlights variable genome content of wheat rusts and divergence of the mating loci.</title>
        <authorList>
            <person name="Cuomo C.A."/>
            <person name="Bakkeren G."/>
            <person name="Khalil H.B."/>
            <person name="Panwar V."/>
            <person name="Joly D."/>
            <person name="Linning R."/>
            <person name="Sakthikumar S."/>
            <person name="Song X."/>
            <person name="Adiconis X."/>
            <person name="Fan L."/>
            <person name="Goldberg J.M."/>
            <person name="Levin J.Z."/>
            <person name="Young S."/>
            <person name="Zeng Q."/>
            <person name="Anikster Y."/>
            <person name="Bruce M."/>
            <person name="Wang M."/>
            <person name="Yin C."/>
            <person name="McCallum B."/>
            <person name="Szabo L.J."/>
            <person name="Hulbert S."/>
            <person name="Chen X."/>
            <person name="Fellers J.P."/>
        </authorList>
    </citation>
    <scope>NUCLEOTIDE SEQUENCE</scope>
    <source>
        <strain evidence="4">Isolate 1-1 / race 1 (BBBD)</strain>
        <strain evidence="3">isolate 1-1 / race 1 (BBBD)</strain>
    </source>
</reference>
<feature type="compositionally biased region" description="Polar residues" evidence="1">
    <location>
        <begin position="103"/>
        <end position="119"/>
    </location>
</feature>
<dbReference type="AlphaFoldDB" id="A0A0C4EQZ8"/>
<dbReference type="OrthoDB" id="2497303at2759"/>
<reference evidence="3" key="4">
    <citation type="submission" date="2025-05" db="UniProtKB">
        <authorList>
            <consortium name="EnsemblFungi"/>
        </authorList>
    </citation>
    <scope>IDENTIFICATION</scope>
    <source>
        <strain evidence="3">isolate 1-1 / race 1 (BBBD)</strain>
    </source>
</reference>
<feature type="compositionally biased region" description="Basic and acidic residues" evidence="1">
    <location>
        <begin position="122"/>
        <end position="131"/>
    </location>
</feature>
<evidence type="ECO:0000313" key="4">
    <source>
        <dbReference type="Proteomes" id="UP000005240"/>
    </source>
</evidence>
<evidence type="ECO:0000256" key="1">
    <source>
        <dbReference type="SAM" id="MobiDB-lite"/>
    </source>
</evidence>
<sequence>MVNSSPDTPLSFSVSLVRRASVQSRLREGGPKNSNHYNLKRFSQDFSQPSPNGLLWYGKASENYEVQLQVSSLPQRRSSLHRRLSQIITPSTKPWRDDGSTLEEFQTSSNKLQDTTTWGSDGRGEVMHDNSSDDTTWLTRPSSRASVNHLTWNLPNTRFCVAKDQVEINYINNNNHQQFSYPQLPLPRLSESDRRSVANPSRVVSFVAPESRLSISSIYSHTTESSLTLELTDEMASPPVRHLSAARDIDIRSRGQYGEEQAIAKDQKSRTRPLKQCLRRAKQSTWLDKAGKRLHSFLHKGQASPPSQLSM</sequence>
<dbReference type="OMA" id="NTRFCVA"/>